<dbReference type="SMART" id="SM00382">
    <property type="entry name" value="AAA"/>
    <property type="match status" value="1"/>
</dbReference>
<accession>A0AAT9GQ15</accession>
<proteinExistence type="predicted"/>
<sequence>MCFQANEEDIEHWKGSYLYSIEEELGYMIWGDKGESKGEDDITGIEFKGLVEGYRDQIKNNNLNYPLLAILGVKKGNDIYVLGFGTIVEISYDLFRNFRYWKEINGIWKIITRIKVLYLNKSLRVNNYKGISWNTLINSLDKLELKNKEGKTITIRGNQCYIDPYIIRQIKEYVISKKEEIVETLWFYREIKKNINSKTNTSNLSQSEQITQPEYICKINSSDDALRKILDNLFIKTSYPFSNIDLIKVILSYLKHGHLLFVGPPGTGKTELTLRIGRSLGENCYTITTANSLWFRRDLIGGESIENNNVIWKSGLLIRAYNEAVKVKDGYYLVIIDEINRADIDKAFGEFFTIFSTTNPDEWSIPKYLIDEIKSYPNKDKVALEFLENYKKYKDEPLKRIRIIATMNLIDTRNLFYLGDALVRRFAAIDFNYPEGAEDIQNYPVEDEIKNFISCLRKKFKDKRDSEGLNFDISPASLKKALEIYSEVKNSLLQQEKLNLFKSILLSTLGTIDQEIIKDFDNLANGCMSK</sequence>
<evidence type="ECO:0000313" key="2">
    <source>
        <dbReference type="EMBL" id="BFH72932.1"/>
    </source>
</evidence>
<dbReference type="CDD" id="cd00009">
    <property type="entry name" value="AAA"/>
    <property type="match status" value="1"/>
</dbReference>
<dbReference type="RefSeq" id="WP_369611118.1">
    <property type="nucleotide sequence ID" value="NZ_AP031322.1"/>
</dbReference>
<name>A0AAT9GQ15_9CREN</name>
<feature type="domain" description="AAA+ ATPase" evidence="1">
    <location>
        <begin position="255"/>
        <end position="436"/>
    </location>
</feature>
<dbReference type="KEGG" id="sjv:SJAV_08760"/>
<dbReference type="GeneID" id="92353805"/>
<dbReference type="InterPro" id="IPR003593">
    <property type="entry name" value="AAA+_ATPase"/>
</dbReference>
<dbReference type="Gene3D" id="3.40.50.300">
    <property type="entry name" value="P-loop containing nucleotide triphosphate hydrolases"/>
    <property type="match status" value="1"/>
</dbReference>
<dbReference type="GO" id="GO:0005524">
    <property type="term" value="F:ATP binding"/>
    <property type="evidence" value="ECO:0007669"/>
    <property type="project" value="InterPro"/>
</dbReference>
<dbReference type="InterPro" id="IPR052934">
    <property type="entry name" value="Methyl-DNA_Rec/Restrict_Enz"/>
</dbReference>
<reference evidence="2" key="1">
    <citation type="submission" date="2024-03" db="EMBL/GenBank/DDBJ databases">
        <title>Complete genome sequence of Sulfurisphaera javensis strain KD-1.</title>
        <authorList>
            <person name="Sakai H."/>
            <person name="Nur N."/>
            <person name="Suwanto A."/>
            <person name="Kurosawa N."/>
        </authorList>
    </citation>
    <scope>NUCLEOTIDE SEQUENCE</scope>
    <source>
        <strain evidence="2">KD-1</strain>
    </source>
</reference>
<dbReference type="PANTHER" id="PTHR37291:SF1">
    <property type="entry name" value="TYPE IV METHYL-DIRECTED RESTRICTION ENZYME ECOKMCRB SUBUNIT"/>
    <property type="match status" value="1"/>
</dbReference>
<protein>
    <submittedName>
        <fullName evidence="2">AAA family ATPase</fullName>
    </submittedName>
</protein>
<dbReference type="SUPFAM" id="SSF52540">
    <property type="entry name" value="P-loop containing nucleoside triphosphate hydrolases"/>
    <property type="match status" value="1"/>
</dbReference>
<dbReference type="GO" id="GO:0016887">
    <property type="term" value="F:ATP hydrolysis activity"/>
    <property type="evidence" value="ECO:0007669"/>
    <property type="project" value="InterPro"/>
</dbReference>
<dbReference type="EMBL" id="AP031322">
    <property type="protein sequence ID" value="BFH72932.1"/>
    <property type="molecule type" value="Genomic_DNA"/>
</dbReference>
<evidence type="ECO:0000259" key="1">
    <source>
        <dbReference type="SMART" id="SM00382"/>
    </source>
</evidence>
<dbReference type="Pfam" id="PF07728">
    <property type="entry name" value="AAA_5"/>
    <property type="match status" value="1"/>
</dbReference>
<dbReference type="InterPro" id="IPR011704">
    <property type="entry name" value="ATPase_dyneun-rel_AAA"/>
</dbReference>
<dbReference type="AlphaFoldDB" id="A0AAT9GQ15"/>
<dbReference type="PANTHER" id="PTHR37291">
    <property type="entry name" value="5-METHYLCYTOSINE-SPECIFIC RESTRICTION ENZYME B"/>
    <property type="match status" value="1"/>
</dbReference>
<organism evidence="2">
    <name type="scientific">Sulfurisphaera javensis</name>
    <dbReference type="NCBI Taxonomy" id="2049879"/>
    <lineage>
        <taxon>Archaea</taxon>
        <taxon>Thermoproteota</taxon>
        <taxon>Thermoprotei</taxon>
        <taxon>Sulfolobales</taxon>
        <taxon>Sulfolobaceae</taxon>
        <taxon>Sulfurisphaera</taxon>
    </lineage>
</organism>
<gene>
    <name evidence="2" type="ORF">SJAV_08760</name>
</gene>
<dbReference type="InterPro" id="IPR027417">
    <property type="entry name" value="P-loop_NTPase"/>
</dbReference>